<accession>A0ABY5W0I6</accession>
<reference evidence="2" key="2">
    <citation type="submission" date="2022-09" db="EMBL/GenBank/DDBJ databases">
        <title>Biosynthetic gene clusters of Dactylosporangioum fulvum.</title>
        <authorList>
            <person name="Caradec T."/>
        </authorList>
    </citation>
    <scope>NUCLEOTIDE SEQUENCE</scope>
    <source>
        <strain evidence="2">NRRL B-16292</strain>
    </source>
</reference>
<dbReference type="EMBL" id="CP073720">
    <property type="protein sequence ID" value="UWP82544.1"/>
    <property type="molecule type" value="Genomic_DNA"/>
</dbReference>
<keyword evidence="1" id="KW-0472">Membrane</keyword>
<feature type="transmembrane region" description="Helical" evidence="1">
    <location>
        <begin position="39"/>
        <end position="62"/>
    </location>
</feature>
<organism evidence="2 3">
    <name type="scientific">Dactylosporangium fulvum</name>
    <dbReference type="NCBI Taxonomy" id="53359"/>
    <lineage>
        <taxon>Bacteria</taxon>
        <taxon>Bacillati</taxon>
        <taxon>Actinomycetota</taxon>
        <taxon>Actinomycetes</taxon>
        <taxon>Micromonosporales</taxon>
        <taxon>Micromonosporaceae</taxon>
        <taxon>Dactylosporangium</taxon>
    </lineage>
</organism>
<dbReference type="RefSeq" id="WP_259860316.1">
    <property type="nucleotide sequence ID" value="NZ_BAAAST010000023.1"/>
</dbReference>
<keyword evidence="1" id="KW-0812">Transmembrane</keyword>
<reference evidence="2" key="1">
    <citation type="submission" date="2021-04" db="EMBL/GenBank/DDBJ databases">
        <authorList>
            <person name="Hartkoorn R.C."/>
            <person name="Beaudoing E."/>
            <person name="Hot D."/>
        </authorList>
    </citation>
    <scope>NUCLEOTIDE SEQUENCE</scope>
    <source>
        <strain evidence="2">NRRL B-16292</strain>
    </source>
</reference>
<gene>
    <name evidence="2" type="ORF">Dfulv_47190</name>
</gene>
<evidence type="ECO:0000313" key="3">
    <source>
        <dbReference type="Proteomes" id="UP001059617"/>
    </source>
</evidence>
<dbReference type="Proteomes" id="UP001059617">
    <property type="component" value="Chromosome"/>
</dbReference>
<name>A0ABY5W0I6_9ACTN</name>
<evidence type="ECO:0000256" key="1">
    <source>
        <dbReference type="SAM" id="Phobius"/>
    </source>
</evidence>
<evidence type="ECO:0000313" key="2">
    <source>
        <dbReference type="EMBL" id="UWP82544.1"/>
    </source>
</evidence>
<sequence length="101" mass="10724">MFESVVAEFLLAVLFNPAGAAGLIGAAVTAVHRRSMGPAFWPALLGFILLAAGQLTESYLLLEEQSEDLVFRIGILSDIAWSALLTVAVLLGRIGRGRQPS</sequence>
<keyword evidence="3" id="KW-1185">Reference proteome</keyword>
<keyword evidence="1" id="KW-1133">Transmembrane helix</keyword>
<protein>
    <submittedName>
        <fullName evidence="2">Uncharacterized protein</fullName>
    </submittedName>
</protein>
<feature type="transmembrane region" description="Helical" evidence="1">
    <location>
        <begin position="69"/>
        <end position="91"/>
    </location>
</feature>
<proteinExistence type="predicted"/>